<proteinExistence type="predicted"/>
<dbReference type="Proteomes" id="UP000812966">
    <property type="component" value="Unassembled WGS sequence"/>
</dbReference>
<reference evidence="3" key="1">
    <citation type="submission" date="2020-04" db="EMBL/GenBank/DDBJ databases">
        <title>Analysis of mating type loci in Filobasidium floriforme.</title>
        <authorList>
            <person name="Nowrousian M."/>
        </authorList>
    </citation>
    <scope>NUCLEOTIDE SEQUENCE</scope>
    <source>
        <strain evidence="3">CBS 6242</strain>
    </source>
</reference>
<evidence type="ECO:0000256" key="2">
    <source>
        <dbReference type="SAM" id="SignalP"/>
    </source>
</evidence>
<feature type="signal peptide" evidence="2">
    <location>
        <begin position="1"/>
        <end position="19"/>
    </location>
</feature>
<name>A0A8K0JP01_9TREE</name>
<accession>A0A8K0JP01</accession>
<sequence>MHIKTLACLLLSLVAYTQAVAVAPLADPNSAALNGPGSSIATRSTQDDALNWCRTEKGGVPLWYPNKDSDFKDLGQPGLVRVNDVREALLVGEPAGKKGTSPVLQARLAAMAAWAKFVPNTVRDSFVGGDGKPIGWCLPGDNNQLIIKSQWKKDGKDWVRDKDGLKTLVQSAGEQSKTVIVKNGTENISGTDHLTATWPFFLNQAYQPDDIQPSSASDCQQKPDGQRADCDSQTDPWNSGEQAAVHFLSDVTGEPCEITGDYKADNGDMNKILDKADETPIIAILPDPSNNDYLKGFWSVEQVFEDPNDPQKQKKMRVWDYVEGQHRVIKLPAKMKVVHIKGAGGEPDGKWDKWAKK</sequence>
<organism evidence="3 4">
    <name type="scientific">Filobasidium floriforme</name>
    <dbReference type="NCBI Taxonomy" id="5210"/>
    <lineage>
        <taxon>Eukaryota</taxon>
        <taxon>Fungi</taxon>
        <taxon>Dikarya</taxon>
        <taxon>Basidiomycota</taxon>
        <taxon>Agaricomycotina</taxon>
        <taxon>Tremellomycetes</taxon>
        <taxon>Filobasidiales</taxon>
        <taxon>Filobasidiaceae</taxon>
        <taxon>Filobasidium</taxon>
    </lineage>
</organism>
<protein>
    <submittedName>
        <fullName evidence="3">Uncharacterized protein</fullName>
    </submittedName>
</protein>
<evidence type="ECO:0000256" key="1">
    <source>
        <dbReference type="SAM" id="MobiDB-lite"/>
    </source>
</evidence>
<gene>
    <name evidence="3" type="ORF">FFLO_01923</name>
</gene>
<feature type="chain" id="PRO_5035463759" evidence="2">
    <location>
        <begin position="20"/>
        <end position="357"/>
    </location>
</feature>
<comment type="caution">
    <text evidence="3">The sequence shown here is derived from an EMBL/GenBank/DDBJ whole genome shotgun (WGS) entry which is preliminary data.</text>
</comment>
<evidence type="ECO:0000313" key="3">
    <source>
        <dbReference type="EMBL" id="KAG7562656.1"/>
    </source>
</evidence>
<feature type="region of interest" description="Disordered" evidence="1">
    <location>
        <begin position="211"/>
        <end position="235"/>
    </location>
</feature>
<keyword evidence="4" id="KW-1185">Reference proteome</keyword>
<keyword evidence="2" id="KW-0732">Signal</keyword>
<dbReference type="EMBL" id="JABELV010000028">
    <property type="protein sequence ID" value="KAG7562656.1"/>
    <property type="molecule type" value="Genomic_DNA"/>
</dbReference>
<dbReference type="AlphaFoldDB" id="A0A8K0JP01"/>
<evidence type="ECO:0000313" key="4">
    <source>
        <dbReference type="Proteomes" id="UP000812966"/>
    </source>
</evidence>